<dbReference type="PROSITE" id="PS51186">
    <property type="entry name" value="GNAT"/>
    <property type="match status" value="1"/>
</dbReference>
<dbReference type="SUPFAM" id="SSF55729">
    <property type="entry name" value="Acyl-CoA N-acyltransferases (Nat)"/>
    <property type="match status" value="1"/>
</dbReference>
<dbReference type="Pfam" id="PF00583">
    <property type="entry name" value="Acetyltransf_1"/>
    <property type="match status" value="1"/>
</dbReference>
<dbReference type="PANTHER" id="PTHR30602:SF12">
    <property type="entry name" value="AMINO-ACID ACETYLTRANSFERASE NAGS1, CHLOROPLASTIC-RELATED"/>
    <property type="match status" value="1"/>
</dbReference>
<keyword evidence="1 4" id="KW-0808">Transferase</keyword>
<evidence type="ECO:0000256" key="1">
    <source>
        <dbReference type="ARBA" id="ARBA00022679"/>
    </source>
</evidence>
<keyword evidence="5" id="KW-1185">Reference proteome</keyword>
<dbReference type="EMBL" id="CP131060">
    <property type="protein sequence ID" value="WNY25316.1"/>
    <property type="molecule type" value="Genomic_DNA"/>
</dbReference>
<name>A0AA96V429_9EURY</name>
<reference evidence="4 5" key="1">
    <citation type="submission" date="2023-07" db="EMBL/GenBank/DDBJ databases">
        <title>Closed genoem sequence of Methanosarcinaceae archaeon Ac7.</title>
        <authorList>
            <person name="Poehlein A."/>
            <person name="Protasov E."/>
            <person name="Platt K."/>
            <person name="Reeh H."/>
            <person name="Daniel R."/>
            <person name="Brune A."/>
        </authorList>
    </citation>
    <scope>NUCLEOTIDE SEQUENCE [LARGE SCALE GENOMIC DNA]</scope>
    <source>
        <strain evidence="4 5">Ac7</strain>
    </source>
</reference>
<evidence type="ECO:0000313" key="5">
    <source>
        <dbReference type="Proteomes" id="UP001303587"/>
    </source>
</evidence>
<dbReference type="InterPro" id="IPR016181">
    <property type="entry name" value="Acyl_CoA_acyltransferase"/>
</dbReference>
<accession>A0AA96V429</accession>
<organism evidence="4 5">
    <name type="scientific">Methanolapillus millepedarum</name>
    <dbReference type="NCBI Taxonomy" id="3028296"/>
    <lineage>
        <taxon>Archaea</taxon>
        <taxon>Methanobacteriati</taxon>
        <taxon>Methanobacteriota</taxon>
        <taxon>Stenosarchaea group</taxon>
        <taxon>Methanomicrobia</taxon>
        <taxon>Methanosarcinales</taxon>
        <taxon>Methanosarcinaceae</taxon>
        <taxon>Methanolapillus</taxon>
    </lineage>
</organism>
<protein>
    <submittedName>
        <fullName evidence="4">Amino-acid acetyltransferase</fullName>
        <ecNumber evidence="4">2.3.1.1</ecNumber>
    </submittedName>
</protein>
<sequence>MIRKAKMSDVYEIKSLINSYASEGCMLPRSLDSLYTTIRDFMVFEENGHIIGCCGVHPDWEDLGEVVSFAVARGRTRQGIGTELLDACVKDAKEVGMNQLFVLTSSPLFFEKKGFVQIKREDLPWKIWADCVNCSKYPDCDSASLIKEI</sequence>
<keyword evidence="2 4" id="KW-0012">Acyltransferase</keyword>
<dbReference type="Proteomes" id="UP001303587">
    <property type="component" value="Chromosome"/>
</dbReference>
<dbReference type="GO" id="GO:0005737">
    <property type="term" value="C:cytoplasm"/>
    <property type="evidence" value="ECO:0007669"/>
    <property type="project" value="InterPro"/>
</dbReference>
<evidence type="ECO:0000256" key="2">
    <source>
        <dbReference type="ARBA" id="ARBA00023315"/>
    </source>
</evidence>
<dbReference type="EC" id="2.3.1.1" evidence="4"/>
<dbReference type="InterPro" id="IPR010167">
    <property type="entry name" value="NH2A_AcTrfase"/>
</dbReference>
<gene>
    <name evidence="4" type="primary">argA</name>
    <name evidence="4" type="ORF">MsAc7_08660</name>
</gene>
<dbReference type="GO" id="GO:0004042">
    <property type="term" value="F:L-glutamate N-acetyltransferase activity"/>
    <property type="evidence" value="ECO:0007669"/>
    <property type="project" value="InterPro"/>
</dbReference>
<dbReference type="PANTHER" id="PTHR30602">
    <property type="entry name" value="AMINO-ACID ACETYLTRANSFERASE"/>
    <property type="match status" value="1"/>
</dbReference>
<feature type="domain" description="N-acetyltransferase" evidence="3">
    <location>
        <begin position="1"/>
        <end position="130"/>
    </location>
</feature>
<dbReference type="Gene3D" id="3.40.630.30">
    <property type="match status" value="1"/>
</dbReference>
<dbReference type="AlphaFoldDB" id="A0AA96V429"/>
<dbReference type="NCBIfam" id="NF005840">
    <property type="entry name" value="PRK07757.1"/>
    <property type="match status" value="1"/>
</dbReference>
<proteinExistence type="predicted"/>
<dbReference type="InterPro" id="IPR000182">
    <property type="entry name" value="GNAT_dom"/>
</dbReference>
<evidence type="ECO:0000259" key="3">
    <source>
        <dbReference type="PROSITE" id="PS51186"/>
    </source>
</evidence>
<evidence type="ECO:0000313" key="4">
    <source>
        <dbReference type="EMBL" id="WNY25316.1"/>
    </source>
</evidence>
<dbReference type="CDD" id="cd04301">
    <property type="entry name" value="NAT_SF"/>
    <property type="match status" value="1"/>
</dbReference>
<dbReference type="GeneID" id="89229978"/>
<dbReference type="GO" id="GO:0006526">
    <property type="term" value="P:L-arginine biosynthetic process"/>
    <property type="evidence" value="ECO:0007669"/>
    <property type="project" value="InterPro"/>
</dbReference>
<dbReference type="RefSeq" id="WP_338103347.1">
    <property type="nucleotide sequence ID" value="NZ_CP131060.1"/>
</dbReference>